<sequence>MPDCINNYVLCKMARDIQHDFNRSALSICNNRAWYTGQRAEKIPHGLLKIVGNNCSSLDLSYNELTTISAIKNYNYLRELILDNNKLHDLKTLSFMPTLTTLSLNNNKMTNIDDALKMISKCCPKIEYVSLLGNPGYPDQLTNPLSNDEADYNRYRLYAIHILPNSLRFLDSRPVTQTERVDAINRGQFLRIIKISPHCLADNSMSEQSNLISENYHYSPLPQTNRSPFDHKGAYGKCHHRYSGKNSEGNRFIMNNDL</sequence>
<dbReference type="SUPFAM" id="SSF52058">
    <property type="entry name" value="L domain-like"/>
    <property type="match status" value="1"/>
</dbReference>
<evidence type="ECO:0008006" key="3">
    <source>
        <dbReference type="Google" id="ProtNLM"/>
    </source>
</evidence>
<dbReference type="EMBL" id="JAQQBS010001425">
    <property type="protein sequence ID" value="KAK0157610.1"/>
    <property type="molecule type" value="Genomic_DNA"/>
</dbReference>
<protein>
    <recommendedName>
        <fullName evidence="3">Leucine-rich repeat-containing protein</fullName>
    </recommendedName>
</protein>
<evidence type="ECO:0000313" key="2">
    <source>
        <dbReference type="Proteomes" id="UP001168990"/>
    </source>
</evidence>
<name>A0AA39C544_9HYME</name>
<evidence type="ECO:0000313" key="1">
    <source>
        <dbReference type="EMBL" id="KAK0157610.1"/>
    </source>
</evidence>
<dbReference type="Gene3D" id="3.80.10.10">
    <property type="entry name" value="Ribonuclease Inhibitor"/>
    <property type="match status" value="1"/>
</dbReference>
<dbReference type="PANTHER" id="PTHR46282:SF2">
    <property type="entry name" value="LEUCINE-RICH MELANOCYTE DIFFERENTIATION-ASSOCIATED PROTEIN"/>
    <property type="match status" value="1"/>
</dbReference>
<proteinExistence type="predicted"/>
<dbReference type="Proteomes" id="UP001168990">
    <property type="component" value="Unassembled WGS sequence"/>
</dbReference>
<comment type="caution">
    <text evidence="1">The sequence shown here is derived from an EMBL/GenBank/DDBJ whole genome shotgun (WGS) entry which is preliminary data.</text>
</comment>
<dbReference type="PANTHER" id="PTHR46282">
    <property type="entry name" value="LEUCINE-RICH MELANOCYTE DIFFERENTIATION-ASSOCIATED PROTEIN"/>
    <property type="match status" value="1"/>
</dbReference>
<dbReference type="PROSITE" id="PS51450">
    <property type="entry name" value="LRR"/>
    <property type="match status" value="1"/>
</dbReference>
<dbReference type="InterPro" id="IPR043313">
    <property type="entry name" value="LRMDA"/>
</dbReference>
<reference evidence="1" key="2">
    <citation type="submission" date="2023-03" db="EMBL/GenBank/DDBJ databases">
        <authorList>
            <person name="Inwood S.N."/>
            <person name="Skelly J.G."/>
            <person name="Guhlin J."/>
            <person name="Harrop T.W.R."/>
            <person name="Goldson S.G."/>
            <person name="Dearden P.K."/>
        </authorList>
    </citation>
    <scope>NUCLEOTIDE SEQUENCE</scope>
    <source>
        <strain evidence="1">Irish</strain>
        <tissue evidence="1">Whole body</tissue>
    </source>
</reference>
<keyword evidence="2" id="KW-1185">Reference proteome</keyword>
<dbReference type="Pfam" id="PF14580">
    <property type="entry name" value="LRR_9"/>
    <property type="match status" value="1"/>
</dbReference>
<organism evidence="1 2">
    <name type="scientific">Microctonus aethiopoides</name>
    <dbReference type="NCBI Taxonomy" id="144406"/>
    <lineage>
        <taxon>Eukaryota</taxon>
        <taxon>Metazoa</taxon>
        <taxon>Ecdysozoa</taxon>
        <taxon>Arthropoda</taxon>
        <taxon>Hexapoda</taxon>
        <taxon>Insecta</taxon>
        <taxon>Pterygota</taxon>
        <taxon>Neoptera</taxon>
        <taxon>Endopterygota</taxon>
        <taxon>Hymenoptera</taxon>
        <taxon>Apocrita</taxon>
        <taxon>Ichneumonoidea</taxon>
        <taxon>Braconidae</taxon>
        <taxon>Euphorinae</taxon>
        <taxon>Microctonus</taxon>
    </lineage>
</organism>
<accession>A0AA39C544</accession>
<dbReference type="AlphaFoldDB" id="A0AA39C544"/>
<gene>
    <name evidence="1" type="ORF">PV328_011327</name>
</gene>
<dbReference type="InterPro" id="IPR032675">
    <property type="entry name" value="LRR_dom_sf"/>
</dbReference>
<dbReference type="InterPro" id="IPR001611">
    <property type="entry name" value="Leu-rich_rpt"/>
</dbReference>
<reference evidence="1" key="1">
    <citation type="journal article" date="2023" name="bioRxiv">
        <title>Scaffold-level genome assemblies of two parasitoid biocontrol wasps reveal the parthenogenesis mechanism and an associated novel virus.</title>
        <authorList>
            <person name="Inwood S."/>
            <person name="Skelly J."/>
            <person name="Guhlin J."/>
            <person name="Harrop T."/>
            <person name="Goldson S."/>
            <person name="Dearden P."/>
        </authorList>
    </citation>
    <scope>NUCLEOTIDE SEQUENCE</scope>
    <source>
        <strain evidence="1">Irish</strain>
        <tissue evidence="1">Whole body</tissue>
    </source>
</reference>